<accession>A0A4C1UJK5</accession>
<gene>
    <name evidence="2" type="ORF">EVAR_15086_1</name>
</gene>
<evidence type="ECO:0000256" key="1">
    <source>
        <dbReference type="SAM" id="MobiDB-lite"/>
    </source>
</evidence>
<feature type="region of interest" description="Disordered" evidence="1">
    <location>
        <begin position="61"/>
        <end position="96"/>
    </location>
</feature>
<reference evidence="2 3" key="1">
    <citation type="journal article" date="2019" name="Commun. Biol.">
        <title>The bagworm genome reveals a unique fibroin gene that provides high tensile strength.</title>
        <authorList>
            <person name="Kono N."/>
            <person name="Nakamura H."/>
            <person name="Ohtoshi R."/>
            <person name="Tomita M."/>
            <person name="Numata K."/>
            <person name="Arakawa K."/>
        </authorList>
    </citation>
    <scope>NUCLEOTIDE SEQUENCE [LARGE SCALE GENOMIC DNA]</scope>
</reference>
<name>A0A4C1UJK5_EUMVA</name>
<organism evidence="2 3">
    <name type="scientific">Eumeta variegata</name>
    <name type="common">Bagworm moth</name>
    <name type="synonym">Eumeta japonica</name>
    <dbReference type="NCBI Taxonomy" id="151549"/>
    <lineage>
        <taxon>Eukaryota</taxon>
        <taxon>Metazoa</taxon>
        <taxon>Ecdysozoa</taxon>
        <taxon>Arthropoda</taxon>
        <taxon>Hexapoda</taxon>
        <taxon>Insecta</taxon>
        <taxon>Pterygota</taxon>
        <taxon>Neoptera</taxon>
        <taxon>Endopterygota</taxon>
        <taxon>Lepidoptera</taxon>
        <taxon>Glossata</taxon>
        <taxon>Ditrysia</taxon>
        <taxon>Tineoidea</taxon>
        <taxon>Psychidae</taxon>
        <taxon>Oiketicinae</taxon>
        <taxon>Eumeta</taxon>
    </lineage>
</organism>
<dbReference type="AlphaFoldDB" id="A0A4C1UJK5"/>
<evidence type="ECO:0000313" key="3">
    <source>
        <dbReference type="Proteomes" id="UP000299102"/>
    </source>
</evidence>
<comment type="caution">
    <text evidence="2">The sequence shown here is derived from an EMBL/GenBank/DDBJ whole genome shotgun (WGS) entry which is preliminary data.</text>
</comment>
<evidence type="ECO:0000313" key="2">
    <source>
        <dbReference type="EMBL" id="GBP26074.1"/>
    </source>
</evidence>
<proteinExistence type="predicted"/>
<dbReference type="Proteomes" id="UP000299102">
    <property type="component" value="Unassembled WGS sequence"/>
</dbReference>
<sequence>MGGAGEDDRAGVRGGGGGLVMNLYGLERGRCARYRSVESARGASQLCARSALPLAISLRPAGLPGPAQLPQPPGDSDVTDAAIMETPLTDYSSERY</sequence>
<protein>
    <submittedName>
        <fullName evidence="2">Uncharacterized protein</fullName>
    </submittedName>
</protein>
<dbReference type="EMBL" id="BGZK01000176">
    <property type="protein sequence ID" value="GBP26074.1"/>
    <property type="molecule type" value="Genomic_DNA"/>
</dbReference>
<keyword evidence="3" id="KW-1185">Reference proteome</keyword>
<dbReference type="OrthoDB" id="5859976at2759"/>